<name>A0A4Z2HV45_9TELE</name>
<organism evidence="2 3">
    <name type="scientific">Liparis tanakae</name>
    <name type="common">Tanaka's snailfish</name>
    <dbReference type="NCBI Taxonomy" id="230148"/>
    <lineage>
        <taxon>Eukaryota</taxon>
        <taxon>Metazoa</taxon>
        <taxon>Chordata</taxon>
        <taxon>Craniata</taxon>
        <taxon>Vertebrata</taxon>
        <taxon>Euteleostomi</taxon>
        <taxon>Actinopterygii</taxon>
        <taxon>Neopterygii</taxon>
        <taxon>Teleostei</taxon>
        <taxon>Neoteleostei</taxon>
        <taxon>Acanthomorphata</taxon>
        <taxon>Eupercaria</taxon>
        <taxon>Perciformes</taxon>
        <taxon>Cottioidei</taxon>
        <taxon>Cottales</taxon>
        <taxon>Liparidae</taxon>
        <taxon>Liparis</taxon>
    </lineage>
</organism>
<feature type="compositionally biased region" description="Basic and acidic residues" evidence="1">
    <location>
        <begin position="96"/>
        <end position="110"/>
    </location>
</feature>
<evidence type="ECO:0000313" key="2">
    <source>
        <dbReference type="EMBL" id="TNN69716.1"/>
    </source>
</evidence>
<accession>A0A4Z2HV45</accession>
<feature type="compositionally biased region" description="Gly residues" evidence="1">
    <location>
        <begin position="1"/>
        <end position="16"/>
    </location>
</feature>
<feature type="region of interest" description="Disordered" evidence="1">
    <location>
        <begin position="96"/>
        <end position="144"/>
    </location>
</feature>
<dbReference type="Proteomes" id="UP000314294">
    <property type="component" value="Unassembled WGS sequence"/>
</dbReference>
<comment type="caution">
    <text evidence="2">The sequence shown here is derived from an EMBL/GenBank/DDBJ whole genome shotgun (WGS) entry which is preliminary data.</text>
</comment>
<gene>
    <name evidence="2" type="ORF">EYF80_020080</name>
</gene>
<protein>
    <submittedName>
        <fullName evidence="2">Uncharacterized protein</fullName>
    </submittedName>
</protein>
<feature type="compositionally biased region" description="Basic and acidic residues" evidence="1">
    <location>
        <begin position="118"/>
        <end position="144"/>
    </location>
</feature>
<sequence length="144" mass="16021">MEGAGEGEGPSVGCSGGEEEEEEEEEEGKKPRTSRPAWAAGDLWPRHSVIAPDPFVFKRREGGGSRKCFTMTPIFQHFHPRPQQRWAGRHDQLHYSLQDREQGAETHGDGGDTGTQGRHRDTGETQRHAGDRDMGDTGERCLLI</sequence>
<feature type="region of interest" description="Disordered" evidence="1">
    <location>
        <begin position="1"/>
        <end position="45"/>
    </location>
</feature>
<evidence type="ECO:0000313" key="3">
    <source>
        <dbReference type="Proteomes" id="UP000314294"/>
    </source>
</evidence>
<reference evidence="2 3" key="1">
    <citation type="submission" date="2019-03" db="EMBL/GenBank/DDBJ databases">
        <title>First draft genome of Liparis tanakae, snailfish: a comprehensive survey of snailfish specific genes.</title>
        <authorList>
            <person name="Kim W."/>
            <person name="Song I."/>
            <person name="Jeong J.-H."/>
            <person name="Kim D."/>
            <person name="Kim S."/>
            <person name="Ryu S."/>
            <person name="Song J.Y."/>
            <person name="Lee S.K."/>
        </authorList>
    </citation>
    <scope>NUCLEOTIDE SEQUENCE [LARGE SCALE GENOMIC DNA]</scope>
    <source>
        <tissue evidence="2">Muscle</tissue>
    </source>
</reference>
<proteinExistence type="predicted"/>
<feature type="compositionally biased region" description="Acidic residues" evidence="1">
    <location>
        <begin position="17"/>
        <end position="26"/>
    </location>
</feature>
<dbReference type="EMBL" id="SRLO01000172">
    <property type="protein sequence ID" value="TNN69716.1"/>
    <property type="molecule type" value="Genomic_DNA"/>
</dbReference>
<evidence type="ECO:0000256" key="1">
    <source>
        <dbReference type="SAM" id="MobiDB-lite"/>
    </source>
</evidence>
<keyword evidence="3" id="KW-1185">Reference proteome</keyword>
<dbReference type="AlphaFoldDB" id="A0A4Z2HV45"/>